<reference evidence="2" key="1">
    <citation type="journal article" date="2020" name="Int. J. Syst. Evol. Microbiol.">
        <title>Alteromonas alba sp. nov., a marine bacterium isolated from the seawater of the West Pacific Ocean.</title>
        <authorList>
            <person name="Sun C."/>
            <person name="Wu Y.-H."/>
            <person name="Xamxidin M."/>
            <person name="Cheng H."/>
            <person name="Xu X.-W."/>
        </authorList>
    </citation>
    <scope>NUCLEOTIDE SEQUENCE [LARGE SCALE GENOMIC DNA]</scope>
    <source>
        <strain evidence="2">9a2</strain>
    </source>
</reference>
<keyword evidence="2" id="KW-1185">Reference proteome</keyword>
<dbReference type="EMBL" id="PVNO01000010">
    <property type="protein sequence ID" value="PRO70119.1"/>
    <property type="molecule type" value="Genomic_DNA"/>
</dbReference>
<gene>
    <name evidence="1" type="ORF">C6Y39_04460</name>
</gene>
<accession>A0ABX5CRA0</accession>
<evidence type="ECO:0000313" key="2">
    <source>
        <dbReference type="Proteomes" id="UP000239539"/>
    </source>
</evidence>
<evidence type="ECO:0008006" key="3">
    <source>
        <dbReference type="Google" id="ProtNLM"/>
    </source>
</evidence>
<comment type="caution">
    <text evidence="1">The sequence shown here is derived from an EMBL/GenBank/DDBJ whole genome shotgun (WGS) entry which is preliminary data.</text>
</comment>
<dbReference type="Proteomes" id="UP000239539">
    <property type="component" value="Unassembled WGS sequence"/>
</dbReference>
<name>A0ABX5CRA0_9ALTE</name>
<protein>
    <recommendedName>
        <fullName evidence="3">UvrD-like helicase C-terminal domain-containing protein</fullName>
    </recommendedName>
</protein>
<evidence type="ECO:0000313" key="1">
    <source>
        <dbReference type="EMBL" id="PRO70119.1"/>
    </source>
</evidence>
<proteinExistence type="predicted"/>
<sequence>MLRMDIEFYTVIGVERCIMEERKWLFTALTKAKHKAMLLVEYEALQSAVDAGFKADEIIGEWSL</sequence>
<organism evidence="1 2">
    <name type="scientific">Alteromonas gracilis</name>
    <dbReference type="NCBI Taxonomy" id="1479524"/>
    <lineage>
        <taxon>Bacteria</taxon>
        <taxon>Pseudomonadati</taxon>
        <taxon>Pseudomonadota</taxon>
        <taxon>Gammaproteobacteria</taxon>
        <taxon>Alteromonadales</taxon>
        <taxon>Alteromonadaceae</taxon>
        <taxon>Alteromonas/Salinimonas group</taxon>
        <taxon>Alteromonas</taxon>
    </lineage>
</organism>